<dbReference type="AlphaFoldDB" id="A0A448YMW8"/>
<dbReference type="EMBL" id="CAACVR010000020">
    <property type="protein sequence ID" value="VEU22208.1"/>
    <property type="molecule type" value="Genomic_DNA"/>
</dbReference>
<accession>A0A448YMW8</accession>
<dbReference type="Proteomes" id="UP000290900">
    <property type="component" value="Unassembled WGS sequence"/>
</dbReference>
<proteinExistence type="predicted"/>
<evidence type="ECO:0000313" key="1">
    <source>
        <dbReference type="EMBL" id="VEU22208.1"/>
    </source>
</evidence>
<evidence type="ECO:0000313" key="2">
    <source>
        <dbReference type="Proteomes" id="UP000290900"/>
    </source>
</evidence>
<reference evidence="1 2" key="1">
    <citation type="submission" date="2018-12" db="EMBL/GenBank/DDBJ databases">
        <authorList>
            <person name="Tiukova I."/>
            <person name="Dainat J."/>
        </authorList>
    </citation>
    <scope>NUCLEOTIDE SEQUENCE [LARGE SCALE GENOMIC DNA]</scope>
</reference>
<protein>
    <submittedName>
        <fullName evidence="1">DEKNAAC103217</fullName>
    </submittedName>
</protein>
<dbReference type="InParanoid" id="A0A448YMW8"/>
<name>A0A448YMW8_BRENA</name>
<gene>
    <name evidence="1" type="ORF">BRENAR_LOCUS2940</name>
</gene>
<organism evidence="1 2">
    <name type="scientific">Brettanomyces naardenensis</name>
    <name type="common">Yeast</name>
    <dbReference type="NCBI Taxonomy" id="13370"/>
    <lineage>
        <taxon>Eukaryota</taxon>
        <taxon>Fungi</taxon>
        <taxon>Dikarya</taxon>
        <taxon>Ascomycota</taxon>
        <taxon>Saccharomycotina</taxon>
        <taxon>Pichiomycetes</taxon>
        <taxon>Pichiales</taxon>
        <taxon>Pichiaceae</taxon>
        <taxon>Brettanomyces</taxon>
    </lineage>
</organism>
<keyword evidence="2" id="KW-1185">Reference proteome</keyword>
<sequence>MEVKDLNQADKIIISIWQSWKEDGCRKVVSDNDNESEVRR</sequence>